<name>A0A268FGN5_NIACI</name>
<organism evidence="1 2">
    <name type="scientific">Niallia circulans</name>
    <name type="common">Bacillus circulans</name>
    <dbReference type="NCBI Taxonomy" id="1397"/>
    <lineage>
        <taxon>Bacteria</taxon>
        <taxon>Bacillati</taxon>
        <taxon>Bacillota</taxon>
        <taxon>Bacilli</taxon>
        <taxon>Bacillales</taxon>
        <taxon>Bacillaceae</taxon>
        <taxon>Niallia</taxon>
    </lineage>
</organism>
<evidence type="ECO:0000313" key="1">
    <source>
        <dbReference type="EMBL" id="PAD84535.1"/>
    </source>
</evidence>
<comment type="caution">
    <text evidence="1">The sequence shown here is derived from an EMBL/GenBank/DDBJ whole genome shotgun (WGS) entry which is preliminary data.</text>
</comment>
<gene>
    <name evidence="1" type="ORF">CHH57_04200</name>
</gene>
<sequence>MNFDNYPYFYYNVYGASSFISIGICILEKTLAGTLICFCLFCGIWFLKSHKKKKVLHVTEN</sequence>
<accession>A0A268FGN5</accession>
<reference evidence="1 2" key="1">
    <citation type="submission" date="2017-07" db="EMBL/GenBank/DDBJ databases">
        <title>Isolation and whole genome analysis of endospore-forming bacteria from heroin.</title>
        <authorList>
            <person name="Kalinowski J."/>
            <person name="Ahrens B."/>
            <person name="Al-Dilaimi A."/>
            <person name="Winkler A."/>
            <person name="Wibberg D."/>
            <person name="Schleenbecker U."/>
            <person name="Ruckert C."/>
            <person name="Wolfel R."/>
            <person name="Grass G."/>
        </authorList>
    </citation>
    <scope>NUCLEOTIDE SEQUENCE [LARGE SCALE GENOMIC DNA]</scope>
    <source>
        <strain evidence="1 2">7521-2</strain>
    </source>
</reference>
<proteinExistence type="predicted"/>
<dbReference type="AlphaFoldDB" id="A0A268FGN5"/>
<evidence type="ECO:0000313" key="2">
    <source>
        <dbReference type="Proteomes" id="UP000216961"/>
    </source>
</evidence>
<dbReference type="Proteomes" id="UP000216961">
    <property type="component" value="Unassembled WGS sequence"/>
</dbReference>
<protein>
    <submittedName>
        <fullName evidence="1">Uncharacterized protein</fullName>
    </submittedName>
</protein>
<dbReference type="KEGG" id="bcir:C2I06_02770"/>
<dbReference type="EMBL" id="NPBQ01000026">
    <property type="protein sequence ID" value="PAD84535.1"/>
    <property type="molecule type" value="Genomic_DNA"/>
</dbReference>